<keyword evidence="4" id="KW-1185">Reference proteome</keyword>
<feature type="non-terminal residue" evidence="3">
    <location>
        <position position="82"/>
    </location>
</feature>
<organism evidence="3 4">
    <name type="scientific">Lynx pardinus</name>
    <name type="common">Iberian lynx</name>
    <name type="synonym">Felis pardina</name>
    <dbReference type="NCBI Taxonomy" id="191816"/>
    <lineage>
        <taxon>Eukaryota</taxon>
        <taxon>Metazoa</taxon>
        <taxon>Chordata</taxon>
        <taxon>Craniata</taxon>
        <taxon>Vertebrata</taxon>
        <taxon>Euteleostomi</taxon>
        <taxon>Mammalia</taxon>
        <taxon>Eutheria</taxon>
        <taxon>Laurasiatheria</taxon>
        <taxon>Carnivora</taxon>
        <taxon>Feliformia</taxon>
        <taxon>Felidae</taxon>
        <taxon>Felinae</taxon>
        <taxon>Lynx</taxon>
    </lineage>
</organism>
<name>A0A485NAA0_LYNPA</name>
<dbReference type="PANTHER" id="PTHR22656:SF1">
    <property type="entry name" value="EF-HAND CALCIUM-BINDING DOMAIN-CONTAINING PROTEIN 13"/>
    <property type="match status" value="1"/>
</dbReference>
<dbReference type="AlphaFoldDB" id="A0A485NAA0"/>
<dbReference type="EMBL" id="CAAGRJ010011872">
    <property type="protein sequence ID" value="VFV28806.1"/>
    <property type="molecule type" value="Genomic_DNA"/>
</dbReference>
<gene>
    <name evidence="3" type="ORF">LYPA_23C023058</name>
</gene>
<reference evidence="3 4" key="1">
    <citation type="submission" date="2019-01" db="EMBL/GenBank/DDBJ databases">
        <authorList>
            <person name="Alioto T."/>
            <person name="Alioto T."/>
        </authorList>
    </citation>
    <scope>NUCLEOTIDE SEQUENCE [LARGE SCALE GENOMIC DNA]</scope>
</reference>
<protein>
    <submittedName>
        <fullName evidence="3">Low quality protein: ef-hand</fullName>
    </submittedName>
</protein>
<evidence type="ECO:0000256" key="2">
    <source>
        <dbReference type="ARBA" id="ARBA00022837"/>
    </source>
</evidence>
<evidence type="ECO:0000313" key="4">
    <source>
        <dbReference type="Proteomes" id="UP000386466"/>
    </source>
</evidence>
<evidence type="ECO:0000256" key="1">
    <source>
        <dbReference type="ARBA" id="ARBA00022737"/>
    </source>
</evidence>
<dbReference type="Proteomes" id="UP000386466">
    <property type="component" value="Unassembled WGS sequence"/>
</dbReference>
<proteinExistence type="predicted"/>
<accession>A0A485NAA0</accession>
<keyword evidence="1" id="KW-0677">Repeat</keyword>
<dbReference type="PANTHER" id="PTHR22656">
    <property type="entry name" value="EF-HAND CALCIUM-BINDING DOMAIN-CONTAINING PROTEIN 13"/>
    <property type="match status" value="1"/>
</dbReference>
<sequence>MESKVPLFCQAEENSDLSDEGCNSLATNLPSRHIDNKKDIKFSQMTQKTISHEIRGLRLEHKKRKREMLSSLCKTSYNEVPQ</sequence>
<evidence type="ECO:0000313" key="3">
    <source>
        <dbReference type="EMBL" id="VFV28806.1"/>
    </source>
</evidence>
<keyword evidence="2" id="KW-0106">Calcium</keyword>